<sequence length="309" mass="36278">VPDILPHQELDIRPCKTVQRFREFTLNKKVLKLIKVLGQINNELIVGLITKNNMKMLLLMDQHAIHERIRYEHLLYGYESQIRTQLFSIKLKDPIIIQLPASSCNLLLSNNMILKKFGITFSVIDNNTVMIRAVPECLRKNKYYHDELKLKLKVQNLLNELVQNFSSYDSNYATNILPSTIHNAIAMEACHEHYIYYHLMKSILGAIKFGDSLSLKECKRLLKLLNKTKIPTQCAHGRPSIIPLLELTDLERRHIKIVRVSNTFFVCYILNKGKLIYRFIHLQQFKFCSTYFYQIFLFFSVKLHKSVLH</sequence>
<dbReference type="OrthoDB" id="429932at2759"/>
<evidence type="ECO:0000259" key="1">
    <source>
        <dbReference type="SMART" id="SM00853"/>
    </source>
</evidence>
<proteinExistence type="predicted"/>
<feature type="non-terminal residue" evidence="3">
    <location>
        <position position="1"/>
    </location>
</feature>
<dbReference type="AlphaFoldDB" id="A0A9C6SB29"/>
<dbReference type="RefSeq" id="XP_048265408.1">
    <property type="nucleotide sequence ID" value="XM_048409451.1"/>
</dbReference>
<gene>
    <name evidence="3" type="primary">LOC105666132</name>
</gene>
<reference evidence="3" key="1">
    <citation type="submission" date="2025-08" db="UniProtKB">
        <authorList>
            <consortium name="RefSeq"/>
        </authorList>
    </citation>
    <scope>IDENTIFICATION</scope>
</reference>
<dbReference type="SMART" id="SM00853">
    <property type="entry name" value="MutL_C"/>
    <property type="match status" value="1"/>
</dbReference>
<dbReference type="GO" id="GO:0016887">
    <property type="term" value="F:ATP hydrolysis activity"/>
    <property type="evidence" value="ECO:0007669"/>
    <property type="project" value="InterPro"/>
</dbReference>
<dbReference type="Proteomes" id="UP000835206">
    <property type="component" value="Chromosome 10"/>
</dbReference>
<dbReference type="GeneID" id="105666132"/>
<dbReference type="Gene3D" id="3.30.1540.20">
    <property type="entry name" value="MutL, C-terminal domain, dimerisation subdomain"/>
    <property type="match status" value="1"/>
</dbReference>
<dbReference type="InterPro" id="IPR037198">
    <property type="entry name" value="MutL_C_sf"/>
</dbReference>
<dbReference type="Gene3D" id="3.30.1370.100">
    <property type="entry name" value="MutL, C-terminal domain, regulatory subdomain"/>
    <property type="match status" value="1"/>
</dbReference>
<dbReference type="GO" id="GO:0140664">
    <property type="term" value="F:ATP-dependent DNA damage sensor activity"/>
    <property type="evidence" value="ECO:0007669"/>
    <property type="project" value="InterPro"/>
</dbReference>
<organism evidence="2 3">
    <name type="scientific">Bombus terrestris</name>
    <name type="common">Buff-tailed bumblebee</name>
    <name type="synonym">Apis terrestris</name>
    <dbReference type="NCBI Taxonomy" id="30195"/>
    <lineage>
        <taxon>Eukaryota</taxon>
        <taxon>Metazoa</taxon>
        <taxon>Ecdysozoa</taxon>
        <taxon>Arthropoda</taxon>
        <taxon>Hexapoda</taxon>
        <taxon>Insecta</taxon>
        <taxon>Pterygota</taxon>
        <taxon>Neoptera</taxon>
        <taxon>Endopterygota</taxon>
        <taxon>Hymenoptera</taxon>
        <taxon>Apocrita</taxon>
        <taxon>Aculeata</taxon>
        <taxon>Apoidea</taxon>
        <taxon>Anthophila</taxon>
        <taxon>Apidae</taxon>
        <taxon>Bombus</taxon>
        <taxon>Bombus</taxon>
    </lineage>
</organism>
<dbReference type="Pfam" id="PF08676">
    <property type="entry name" value="MutL_C"/>
    <property type="match status" value="1"/>
</dbReference>
<name>A0A9C6SB29_BOMTE</name>
<accession>A0A9C6SB29</accession>
<evidence type="ECO:0000313" key="3">
    <source>
        <dbReference type="RefSeq" id="XP_048265408.1"/>
    </source>
</evidence>
<dbReference type="PANTHER" id="PTHR10073:SF47">
    <property type="entry name" value="DNA MISMATCH REPAIR PROTEIN MLH3"/>
    <property type="match status" value="1"/>
</dbReference>
<dbReference type="KEGG" id="bter:105666132"/>
<dbReference type="GO" id="GO:0005524">
    <property type="term" value="F:ATP binding"/>
    <property type="evidence" value="ECO:0007669"/>
    <property type="project" value="InterPro"/>
</dbReference>
<dbReference type="GO" id="GO:0032300">
    <property type="term" value="C:mismatch repair complex"/>
    <property type="evidence" value="ECO:0007669"/>
    <property type="project" value="InterPro"/>
</dbReference>
<dbReference type="PANTHER" id="PTHR10073">
    <property type="entry name" value="DNA MISMATCH REPAIR PROTEIN MLH, PMS, MUTL"/>
    <property type="match status" value="1"/>
</dbReference>
<dbReference type="SUPFAM" id="SSF118116">
    <property type="entry name" value="DNA mismatch repair protein MutL"/>
    <property type="match status" value="1"/>
</dbReference>
<feature type="domain" description="MutL C-terminal dimerisation" evidence="1">
    <location>
        <begin position="36"/>
        <end position="213"/>
    </location>
</feature>
<dbReference type="InterPro" id="IPR042121">
    <property type="entry name" value="MutL_C_regsub"/>
</dbReference>
<dbReference type="InterPro" id="IPR038973">
    <property type="entry name" value="MutL/Mlh/Pms-like"/>
</dbReference>
<dbReference type="GO" id="GO:0006298">
    <property type="term" value="P:mismatch repair"/>
    <property type="evidence" value="ECO:0007669"/>
    <property type="project" value="InterPro"/>
</dbReference>
<protein>
    <submittedName>
        <fullName evidence="3">DNA mismatch repair protein MLH3</fullName>
    </submittedName>
</protein>
<dbReference type="InterPro" id="IPR042120">
    <property type="entry name" value="MutL_C_dimsub"/>
</dbReference>
<evidence type="ECO:0000313" key="2">
    <source>
        <dbReference type="Proteomes" id="UP000835206"/>
    </source>
</evidence>
<dbReference type="InterPro" id="IPR014790">
    <property type="entry name" value="MutL_C"/>
</dbReference>
<keyword evidence="2" id="KW-1185">Reference proteome</keyword>